<evidence type="ECO:0000313" key="1">
    <source>
        <dbReference type="EMBL" id="GAO48562.1"/>
    </source>
</evidence>
<name>A0A0E9NFC3_SAICN</name>
<evidence type="ECO:0000313" key="2">
    <source>
        <dbReference type="Proteomes" id="UP000033140"/>
    </source>
</evidence>
<proteinExistence type="predicted"/>
<gene>
    <name evidence="1" type="ORF">G7K_2735-t1</name>
</gene>
<reference evidence="1 2" key="2">
    <citation type="journal article" date="2014" name="J. Gen. Appl. Microbiol.">
        <title>The early diverging ascomycetous budding yeast Saitoella complicata has three histone deacetylases belonging to the Clr6, Hos2, and Rpd3 lineages.</title>
        <authorList>
            <person name="Nishida H."/>
            <person name="Matsumoto T."/>
            <person name="Kondo S."/>
            <person name="Hamamoto M."/>
            <person name="Yoshikawa H."/>
        </authorList>
    </citation>
    <scope>NUCLEOTIDE SEQUENCE [LARGE SCALE GENOMIC DNA]</scope>
    <source>
        <strain evidence="1 2">NRRL Y-17804</strain>
    </source>
</reference>
<organism evidence="1 2">
    <name type="scientific">Saitoella complicata (strain BCRC 22490 / CBS 7301 / JCM 7358 / NBRC 10748 / NRRL Y-17804)</name>
    <dbReference type="NCBI Taxonomy" id="698492"/>
    <lineage>
        <taxon>Eukaryota</taxon>
        <taxon>Fungi</taxon>
        <taxon>Dikarya</taxon>
        <taxon>Ascomycota</taxon>
        <taxon>Taphrinomycotina</taxon>
        <taxon>Taphrinomycotina incertae sedis</taxon>
        <taxon>Saitoella</taxon>
    </lineage>
</organism>
<accession>A0A0E9NFC3</accession>
<dbReference type="AlphaFoldDB" id="A0A0E9NFC3"/>
<sequence>MFRKIQRPALQGPTVPVLRIRPCTASPQGTLTVFITRSTAIVILRSVLPLSLRLYITASSIIGRLHLSSIL</sequence>
<protein>
    <submittedName>
        <fullName evidence="1">Uncharacterized protein</fullName>
    </submittedName>
</protein>
<dbReference type="Proteomes" id="UP000033140">
    <property type="component" value="Unassembled WGS sequence"/>
</dbReference>
<reference evidence="1 2" key="3">
    <citation type="journal article" date="2015" name="Genome Announc.">
        <title>Draft Genome Sequence of the Archiascomycetous Yeast Saitoella complicata.</title>
        <authorList>
            <person name="Yamauchi K."/>
            <person name="Kondo S."/>
            <person name="Hamamoto M."/>
            <person name="Takahashi Y."/>
            <person name="Ogura Y."/>
            <person name="Hayashi T."/>
            <person name="Nishida H."/>
        </authorList>
    </citation>
    <scope>NUCLEOTIDE SEQUENCE [LARGE SCALE GENOMIC DNA]</scope>
    <source>
        <strain evidence="1 2">NRRL Y-17804</strain>
    </source>
</reference>
<reference evidence="1 2" key="1">
    <citation type="journal article" date="2011" name="J. Gen. Appl. Microbiol.">
        <title>Draft genome sequencing of the enigmatic yeast Saitoella complicata.</title>
        <authorList>
            <person name="Nishida H."/>
            <person name="Hamamoto M."/>
            <person name="Sugiyama J."/>
        </authorList>
    </citation>
    <scope>NUCLEOTIDE SEQUENCE [LARGE SCALE GENOMIC DNA]</scope>
    <source>
        <strain evidence="1 2">NRRL Y-17804</strain>
    </source>
</reference>
<comment type="caution">
    <text evidence="1">The sequence shown here is derived from an EMBL/GenBank/DDBJ whole genome shotgun (WGS) entry which is preliminary data.</text>
</comment>
<dbReference type="EMBL" id="BACD03000015">
    <property type="protein sequence ID" value="GAO48562.1"/>
    <property type="molecule type" value="Genomic_DNA"/>
</dbReference>
<keyword evidence="2" id="KW-1185">Reference proteome</keyword>